<dbReference type="AlphaFoldDB" id="A0A2N0VIP3"/>
<reference evidence="3 4" key="1">
    <citation type="submission" date="2017-11" db="EMBL/GenBank/DDBJ databases">
        <title>Rhodohalobacter 15182 sp. nov., isolated from a salt lake.</title>
        <authorList>
            <person name="Han S."/>
        </authorList>
    </citation>
    <scope>NUCLEOTIDE SEQUENCE [LARGE SCALE GENOMIC DNA]</scope>
    <source>
        <strain evidence="3 4">15182</strain>
    </source>
</reference>
<keyword evidence="1" id="KW-0472">Membrane</keyword>
<dbReference type="Proteomes" id="UP000233398">
    <property type="component" value="Unassembled WGS sequence"/>
</dbReference>
<comment type="caution">
    <text evidence="3">The sequence shown here is derived from an EMBL/GenBank/DDBJ whole genome shotgun (WGS) entry which is preliminary data.</text>
</comment>
<dbReference type="RefSeq" id="WP_101071311.1">
    <property type="nucleotide sequence ID" value="NZ_PISP01000001.1"/>
</dbReference>
<evidence type="ECO:0000313" key="3">
    <source>
        <dbReference type="EMBL" id="PKD44060.1"/>
    </source>
</evidence>
<keyword evidence="4" id="KW-1185">Reference proteome</keyword>
<accession>A0A2N0VIP3</accession>
<dbReference type="Pfam" id="PF26390">
    <property type="entry name" value="MamS_MamX"/>
    <property type="match status" value="1"/>
</dbReference>
<evidence type="ECO:0000259" key="2">
    <source>
        <dbReference type="Pfam" id="PF26390"/>
    </source>
</evidence>
<sequence>MRTGKIEMVAGGVILATLAGATIAGLQYRNRMKIYNRKFDPDAVEEFKGRIEEMLYSGGENGEDKGVELILRSGDELLSVHMGPAWYIKHQPEHFKVGDKVVVRGSKIMHNHDQIIIAEWVKKGDLTFRLRQENGHPAWSAWSKN</sequence>
<protein>
    <recommendedName>
        <fullName evidence="2">Magnetosome protein MamS/MamX domain-containing protein</fullName>
    </recommendedName>
</protein>
<evidence type="ECO:0000313" key="4">
    <source>
        <dbReference type="Proteomes" id="UP000233398"/>
    </source>
</evidence>
<evidence type="ECO:0000256" key="1">
    <source>
        <dbReference type="SAM" id="Phobius"/>
    </source>
</evidence>
<keyword evidence="1" id="KW-0812">Transmembrane</keyword>
<dbReference type="OrthoDB" id="5455132at2"/>
<keyword evidence="1" id="KW-1133">Transmembrane helix</keyword>
<feature type="transmembrane region" description="Helical" evidence="1">
    <location>
        <begin position="6"/>
        <end position="28"/>
    </location>
</feature>
<dbReference type="InterPro" id="IPR058837">
    <property type="entry name" value="MamS_MamX_dom"/>
</dbReference>
<name>A0A2N0VIP3_9BACT</name>
<feature type="domain" description="Magnetosome protein MamS/MamX" evidence="2">
    <location>
        <begin position="44"/>
        <end position="127"/>
    </location>
</feature>
<dbReference type="EMBL" id="PISP01000001">
    <property type="protein sequence ID" value="PKD44060.1"/>
    <property type="molecule type" value="Genomic_DNA"/>
</dbReference>
<gene>
    <name evidence="3" type="ORF">CWD77_00860</name>
</gene>
<proteinExistence type="predicted"/>
<organism evidence="3 4">
    <name type="scientific">Rhodohalobacter barkolensis</name>
    <dbReference type="NCBI Taxonomy" id="2053187"/>
    <lineage>
        <taxon>Bacteria</taxon>
        <taxon>Pseudomonadati</taxon>
        <taxon>Balneolota</taxon>
        <taxon>Balneolia</taxon>
        <taxon>Balneolales</taxon>
        <taxon>Balneolaceae</taxon>
        <taxon>Rhodohalobacter</taxon>
    </lineage>
</organism>